<sequence>MLEPTLITWILVVFGLVLIFLPMLYVQLLMVLRPHSQKTKDILIGKGDDWRDKTHFRMSYGAAWADLVIWLPLLVAGSIGVILGQAWGYGLWAASGTISVYINIILWFSECEYVYPACGPLVYYTIYWGFPGVLGRGCCRIYHVAAGWCDVMTKKQTMPDAGFPADVQIVLCHSPCNAQRLMPAFKDEQHHESMGCYTLF</sequence>
<name>A0A7G9YKH8_9EURY</name>
<feature type="transmembrane region" description="Helical" evidence="1">
    <location>
        <begin position="89"/>
        <end position="108"/>
    </location>
</feature>
<dbReference type="EMBL" id="MT631352">
    <property type="protein sequence ID" value="QNO48512.1"/>
    <property type="molecule type" value="Genomic_DNA"/>
</dbReference>
<feature type="transmembrane region" description="Helical" evidence="1">
    <location>
        <begin position="61"/>
        <end position="83"/>
    </location>
</feature>
<organism evidence="2">
    <name type="scientific">Candidatus Methanogaster sp. ANME-2c ERB4</name>
    <dbReference type="NCBI Taxonomy" id="2759911"/>
    <lineage>
        <taxon>Archaea</taxon>
        <taxon>Methanobacteriati</taxon>
        <taxon>Methanobacteriota</taxon>
        <taxon>Stenosarchaea group</taxon>
        <taxon>Methanomicrobia</taxon>
        <taxon>Methanosarcinales</taxon>
        <taxon>ANME-2 cluster</taxon>
        <taxon>Candidatus Methanogasteraceae</taxon>
        <taxon>Candidatus Methanogaster</taxon>
    </lineage>
</organism>
<evidence type="ECO:0000313" key="2">
    <source>
        <dbReference type="EMBL" id="QNO48512.1"/>
    </source>
</evidence>
<evidence type="ECO:0008006" key="3">
    <source>
        <dbReference type="Google" id="ProtNLM"/>
    </source>
</evidence>
<reference evidence="2" key="1">
    <citation type="submission" date="2020-06" db="EMBL/GenBank/DDBJ databases">
        <title>Unique genomic features of the anaerobic methanotrophic archaea.</title>
        <authorList>
            <person name="Chadwick G.L."/>
            <person name="Skennerton C.T."/>
            <person name="Laso-Perez R."/>
            <person name="Leu A.O."/>
            <person name="Speth D.R."/>
            <person name="Yu H."/>
            <person name="Morgan-Lang C."/>
            <person name="Hatzenpichler R."/>
            <person name="Goudeau D."/>
            <person name="Malmstrom R."/>
            <person name="Brazelton W.J."/>
            <person name="Woyke T."/>
            <person name="Hallam S.J."/>
            <person name="Tyson G.W."/>
            <person name="Wegener G."/>
            <person name="Boetius A."/>
            <person name="Orphan V."/>
        </authorList>
    </citation>
    <scope>NUCLEOTIDE SEQUENCE</scope>
</reference>
<keyword evidence="1" id="KW-0812">Transmembrane</keyword>
<accession>A0A7G9YKH8</accession>
<keyword evidence="1" id="KW-0472">Membrane</keyword>
<protein>
    <recommendedName>
        <fullName evidence="3">EXPERA domain-containing protein</fullName>
    </recommendedName>
</protein>
<dbReference type="AlphaFoldDB" id="A0A7G9YKH8"/>
<evidence type="ECO:0000256" key="1">
    <source>
        <dbReference type="SAM" id="Phobius"/>
    </source>
</evidence>
<dbReference type="SUPFAM" id="SSF81321">
    <property type="entry name" value="Family A G protein-coupled receptor-like"/>
    <property type="match status" value="1"/>
</dbReference>
<gene>
    <name evidence="2" type="ORF">IMNOINEI_00012</name>
</gene>
<proteinExistence type="predicted"/>
<keyword evidence="1" id="KW-1133">Transmembrane helix</keyword>
<feature type="transmembrane region" description="Helical" evidence="1">
    <location>
        <begin position="6"/>
        <end position="32"/>
    </location>
</feature>